<evidence type="ECO:0000256" key="2">
    <source>
        <dbReference type="SAM" id="SignalP"/>
    </source>
</evidence>
<evidence type="ECO:0000313" key="4">
    <source>
        <dbReference type="Proteomes" id="UP001501183"/>
    </source>
</evidence>
<feature type="chain" id="PRO_5045392921" evidence="2">
    <location>
        <begin position="23"/>
        <end position="58"/>
    </location>
</feature>
<gene>
    <name evidence="3" type="ORF">GCM10023094_33030</name>
</gene>
<keyword evidence="1" id="KW-0472">Membrane</keyword>
<comment type="caution">
    <text evidence="3">The sequence shown here is derived from an EMBL/GenBank/DDBJ whole genome shotgun (WGS) entry which is preliminary data.</text>
</comment>
<keyword evidence="1" id="KW-0812">Transmembrane</keyword>
<proteinExistence type="predicted"/>
<feature type="signal peptide" evidence="2">
    <location>
        <begin position="1"/>
        <end position="22"/>
    </location>
</feature>
<keyword evidence="4" id="KW-1185">Reference proteome</keyword>
<dbReference type="EMBL" id="BAABFB010000050">
    <property type="protein sequence ID" value="GAA4482662.1"/>
    <property type="molecule type" value="Genomic_DNA"/>
</dbReference>
<name>A0ABP8P9S4_9NOCA</name>
<feature type="transmembrane region" description="Helical" evidence="1">
    <location>
        <begin position="37"/>
        <end position="57"/>
    </location>
</feature>
<keyword evidence="2" id="KW-0732">Signal</keyword>
<dbReference type="Proteomes" id="UP001501183">
    <property type="component" value="Unassembled WGS sequence"/>
</dbReference>
<evidence type="ECO:0000256" key="1">
    <source>
        <dbReference type="SAM" id="Phobius"/>
    </source>
</evidence>
<organism evidence="3 4">
    <name type="scientific">Rhodococcus olei</name>
    <dbReference type="NCBI Taxonomy" id="2161675"/>
    <lineage>
        <taxon>Bacteria</taxon>
        <taxon>Bacillati</taxon>
        <taxon>Actinomycetota</taxon>
        <taxon>Actinomycetes</taxon>
        <taxon>Mycobacteriales</taxon>
        <taxon>Nocardiaceae</taxon>
        <taxon>Rhodococcus</taxon>
    </lineage>
</organism>
<evidence type="ECO:0000313" key="3">
    <source>
        <dbReference type="EMBL" id="GAA4482662.1"/>
    </source>
</evidence>
<keyword evidence="1" id="KW-1133">Transmembrane helix</keyword>
<sequence>MSRTFTRILAASVLTAGLGVFAAPVASADQAVPITPVWGSVSLCFSVPVGSAALVWCI</sequence>
<reference evidence="4" key="1">
    <citation type="journal article" date="2019" name="Int. J. Syst. Evol. Microbiol.">
        <title>The Global Catalogue of Microorganisms (GCM) 10K type strain sequencing project: providing services to taxonomists for standard genome sequencing and annotation.</title>
        <authorList>
            <consortium name="The Broad Institute Genomics Platform"/>
            <consortium name="The Broad Institute Genome Sequencing Center for Infectious Disease"/>
            <person name="Wu L."/>
            <person name="Ma J."/>
        </authorList>
    </citation>
    <scope>NUCLEOTIDE SEQUENCE [LARGE SCALE GENOMIC DNA]</scope>
    <source>
        <strain evidence="4">JCM 32206</strain>
    </source>
</reference>
<protein>
    <submittedName>
        <fullName evidence="3">Uncharacterized protein</fullName>
    </submittedName>
</protein>
<accession>A0ABP8P9S4</accession>